<dbReference type="AlphaFoldDB" id="A0A395V618"/>
<proteinExistence type="predicted"/>
<evidence type="ECO:0000313" key="1">
    <source>
        <dbReference type="EMBL" id="RGS37253.1"/>
    </source>
</evidence>
<dbReference type="EMBL" id="QRVL01000016">
    <property type="protein sequence ID" value="RGS37253.1"/>
    <property type="molecule type" value="Genomic_DNA"/>
</dbReference>
<accession>A0A395V618</accession>
<evidence type="ECO:0000313" key="2">
    <source>
        <dbReference type="Proteomes" id="UP000266172"/>
    </source>
</evidence>
<name>A0A395V618_9FIRM</name>
<protein>
    <submittedName>
        <fullName evidence="1">Uncharacterized protein</fullName>
    </submittedName>
</protein>
<reference evidence="1 2" key="1">
    <citation type="submission" date="2018-08" db="EMBL/GenBank/DDBJ databases">
        <title>A genome reference for cultivated species of the human gut microbiota.</title>
        <authorList>
            <person name="Zou Y."/>
            <person name="Xue W."/>
            <person name="Luo G."/>
        </authorList>
    </citation>
    <scope>NUCLEOTIDE SEQUENCE [LARGE SCALE GENOMIC DNA]</scope>
    <source>
        <strain evidence="1 2">AF22-12AC</strain>
    </source>
</reference>
<comment type="caution">
    <text evidence="1">The sequence shown here is derived from an EMBL/GenBank/DDBJ whole genome shotgun (WGS) entry which is preliminary data.</text>
</comment>
<sequence length="551" mass="65240">MGKVVLISYERNGCEMYYEEKTAEKPEKWPANAREQILDTLCECVEEFKKNPSYKTREVLLSLTCEHDLNLNENSGLVRVTEYEVGILNFLYLVGNAYQISSLKTYIYNIITQVTRLQKITSWFNPVINCDEENTYRVIPYEQGLMFPLRLYHIAYQKFTIEKNKSFAEQLIEIVEETLKSCQTEEEIDTLTHSYTSMLLDISNMHGSKREKLWEFTREELYKLLAIEAKLLRMNKQPANIRPVKGVLMMMISNFILKSRNGYNNDYICKYLPIEVAKSSISNHQIWMKKTELLNDEREKKVIPELFEDMSWIHYDWIKDIDFSETRNYYVSCFSKSINNSHMQDGYGECLYGYKNDRIVDLIGPIGLYTLTKKADADADLPYTMKRPYIAQVITFDVLYDIEEAKTELQYLFSVIDTFDLSDNNKKMFLQEILQYWILSVKDSKWKAERERRYVIFLYDDYEYIETELDDTFLKVKTSLFITPDFIIGKNPSKWEIMRQLAAKRKALFSKEYLFCENCLMQDHDVAIHEKPEKCPICGSKNIRMIYHENA</sequence>
<dbReference type="RefSeq" id="WP_118098069.1">
    <property type="nucleotide sequence ID" value="NZ_QRVL01000016.1"/>
</dbReference>
<gene>
    <name evidence="1" type="ORF">DWX93_14160</name>
</gene>
<dbReference type="Proteomes" id="UP000266172">
    <property type="component" value="Unassembled WGS sequence"/>
</dbReference>
<organism evidence="1 2">
    <name type="scientific">Roseburia hominis</name>
    <dbReference type="NCBI Taxonomy" id="301301"/>
    <lineage>
        <taxon>Bacteria</taxon>
        <taxon>Bacillati</taxon>
        <taxon>Bacillota</taxon>
        <taxon>Clostridia</taxon>
        <taxon>Lachnospirales</taxon>
        <taxon>Lachnospiraceae</taxon>
        <taxon>Roseburia</taxon>
    </lineage>
</organism>